<dbReference type="FunFam" id="1.10.238.10:FF:000302">
    <property type="entry name" value="Probable calcium-binding protein CML46"/>
    <property type="match status" value="1"/>
</dbReference>
<feature type="domain" description="EF-hand" evidence="5">
    <location>
        <begin position="161"/>
        <end position="195"/>
    </location>
</feature>
<keyword evidence="2" id="KW-0479">Metal-binding</keyword>
<evidence type="ECO:0000313" key="6">
    <source>
        <dbReference type="EMBL" id="GKU97212.1"/>
    </source>
</evidence>
<keyword evidence="3" id="KW-0677">Repeat</keyword>
<reference evidence="6 7" key="1">
    <citation type="journal article" date="2021" name="Commun. Biol.">
        <title>The genome of Shorea leprosula (Dipterocarpaceae) highlights the ecological relevance of drought in aseasonal tropical rainforests.</title>
        <authorList>
            <person name="Ng K.K.S."/>
            <person name="Kobayashi M.J."/>
            <person name="Fawcett J.A."/>
            <person name="Hatakeyama M."/>
            <person name="Paape T."/>
            <person name="Ng C.H."/>
            <person name="Ang C.C."/>
            <person name="Tnah L.H."/>
            <person name="Lee C.T."/>
            <person name="Nishiyama T."/>
            <person name="Sese J."/>
            <person name="O'Brien M.J."/>
            <person name="Copetti D."/>
            <person name="Mohd Noor M.I."/>
            <person name="Ong R.C."/>
            <person name="Putra M."/>
            <person name="Sireger I.Z."/>
            <person name="Indrioko S."/>
            <person name="Kosugi Y."/>
            <person name="Izuno A."/>
            <person name="Isagi Y."/>
            <person name="Lee S.L."/>
            <person name="Shimizu K.K."/>
        </authorList>
    </citation>
    <scope>NUCLEOTIDE SEQUENCE [LARGE SCALE GENOMIC DNA]</scope>
    <source>
        <strain evidence="6">214</strain>
    </source>
</reference>
<proteinExistence type="predicted"/>
<organism evidence="6 7">
    <name type="scientific">Rubroshorea leprosula</name>
    <dbReference type="NCBI Taxonomy" id="152421"/>
    <lineage>
        <taxon>Eukaryota</taxon>
        <taxon>Viridiplantae</taxon>
        <taxon>Streptophyta</taxon>
        <taxon>Embryophyta</taxon>
        <taxon>Tracheophyta</taxon>
        <taxon>Spermatophyta</taxon>
        <taxon>Magnoliopsida</taxon>
        <taxon>eudicotyledons</taxon>
        <taxon>Gunneridae</taxon>
        <taxon>Pentapetalae</taxon>
        <taxon>rosids</taxon>
        <taxon>malvids</taxon>
        <taxon>Malvales</taxon>
        <taxon>Dipterocarpaceae</taxon>
        <taxon>Rubroshorea</taxon>
    </lineage>
</organism>
<dbReference type="InterPro" id="IPR011992">
    <property type="entry name" value="EF-hand-dom_pair"/>
</dbReference>
<keyword evidence="7" id="KW-1185">Reference proteome</keyword>
<sequence length="195" mass="22839">MEKPLEKTNLVSFPLFALLHVLLIQLLLWVSSIQCFFSRFWSFLQSQLEFDGSRVWDEKKNQSLEFSRPQVSSGRKKDEVNINREDVEMVMGRLGLFCSPEGKELQKTFGSEEFSGLFEEKEPSSEEVKQAFDVFDVNRDGFIDEKELQRVLYILDFKEGSELDNCKKMIKIADENEDGRIDFQEFVKLMENSFC</sequence>
<evidence type="ECO:0000259" key="5">
    <source>
        <dbReference type="PROSITE" id="PS50222"/>
    </source>
</evidence>
<dbReference type="PROSITE" id="PS00018">
    <property type="entry name" value="EF_HAND_1"/>
    <property type="match status" value="2"/>
</dbReference>
<evidence type="ECO:0000256" key="4">
    <source>
        <dbReference type="ARBA" id="ARBA00022837"/>
    </source>
</evidence>
<evidence type="ECO:0000256" key="1">
    <source>
        <dbReference type="ARBA" id="ARBA00003291"/>
    </source>
</evidence>
<dbReference type="CDD" id="cd00051">
    <property type="entry name" value="EFh"/>
    <property type="match status" value="1"/>
</dbReference>
<evidence type="ECO:0000313" key="7">
    <source>
        <dbReference type="Proteomes" id="UP001054252"/>
    </source>
</evidence>
<evidence type="ECO:0000256" key="2">
    <source>
        <dbReference type="ARBA" id="ARBA00022723"/>
    </source>
</evidence>
<dbReference type="SMART" id="SM00054">
    <property type="entry name" value="EFh"/>
    <property type="match status" value="2"/>
</dbReference>
<protein>
    <recommendedName>
        <fullName evidence="5">EF-hand domain-containing protein</fullName>
    </recommendedName>
</protein>
<dbReference type="AlphaFoldDB" id="A0AAV5IDU0"/>
<accession>A0AAV5IDU0</accession>
<feature type="domain" description="EF-hand" evidence="5">
    <location>
        <begin position="123"/>
        <end position="158"/>
    </location>
</feature>
<dbReference type="InterPro" id="IPR002048">
    <property type="entry name" value="EF_hand_dom"/>
</dbReference>
<dbReference type="Proteomes" id="UP001054252">
    <property type="component" value="Unassembled WGS sequence"/>
</dbReference>
<dbReference type="PRINTS" id="PR01697">
    <property type="entry name" value="PARVALBUMIN"/>
</dbReference>
<keyword evidence="4" id="KW-0106">Calcium</keyword>
<name>A0AAV5IDU0_9ROSI</name>
<dbReference type="GO" id="GO:0005509">
    <property type="term" value="F:calcium ion binding"/>
    <property type="evidence" value="ECO:0007669"/>
    <property type="project" value="InterPro"/>
</dbReference>
<comment type="caution">
    <text evidence="6">The sequence shown here is derived from an EMBL/GenBank/DDBJ whole genome shotgun (WGS) entry which is preliminary data.</text>
</comment>
<dbReference type="Gene3D" id="1.10.238.10">
    <property type="entry name" value="EF-hand"/>
    <property type="match status" value="1"/>
</dbReference>
<dbReference type="InterPro" id="IPR018247">
    <property type="entry name" value="EF_Hand_1_Ca_BS"/>
</dbReference>
<dbReference type="EMBL" id="BPVZ01000011">
    <property type="protein sequence ID" value="GKU97212.1"/>
    <property type="molecule type" value="Genomic_DNA"/>
</dbReference>
<comment type="function">
    <text evidence="1">Potential calcium sensor.</text>
</comment>
<evidence type="ECO:0000256" key="3">
    <source>
        <dbReference type="ARBA" id="ARBA00022737"/>
    </source>
</evidence>
<dbReference type="SUPFAM" id="SSF47473">
    <property type="entry name" value="EF-hand"/>
    <property type="match status" value="1"/>
</dbReference>
<dbReference type="Pfam" id="PF13499">
    <property type="entry name" value="EF-hand_7"/>
    <property type="match status" value="1"/>
</dbReference>
<dbReference type="PANTHER" id="PTHR10891">
    <property type="entry name" value="EF-HAND CALCIUM-BINDING DOMAIN CONTAINING PROTEIN"/>
    <property type="match status" value="1"/>
</dbReference>
<dbReference type="PROSITE" id="PS50222">
    <property type="entry name" value="EF_HAND_2"/>
    <property type="match status" value="2"/>
</dbReference>
<dbReference type="InterPro" id="IPR039647">
    <property type="entry name" value="EF_hand_pair_protein_CML-like"/>
</dbReference>
<gene>
    <name evidence="6" type="ORF">SLEP1_g10382</name>
</gene>